<comment type="caution">
    <text evidence="2">The sequence shown here is derived from an EMBL/GenBank/DDBJ whole genome shotgun (WGS) entry which is preliminary data.</text>
</comment>
<dbReference type="InterPro" id="IPR036188">
    <property type="entry name" value="FAD/NAD-bd_sf"/>
</dbReference>
<name>A0AAE3GJN5_9PSEU</name>
<organism evidence="2 3">
    <name type="scientific">Goodfellowiella coeruleoviolacea</name>
    <dbReference type="NCBI Taxonomy" id="334858"/>
    <lineage>
        <taxon>Bacteria</taxon>
        <taxon>Bacillati</taxon>
        <taxon>Actinomycetota</taxon>
        <taxon>Actinomycetes</taxon>
        <taxon>Pseudonocardiales</taxon>
        <taxon>Pseudonocardiaceae</taxon>
        <taxon>Goodfellowiella</taxon>
    </lineage>
</organism>
<dbReference type="EMBL" id="JAMTCK010000014">
    <property type="protein sequence ID" value="MCP2168584.1"/>
    <property type="molecule type" value="Genomic_DNA"/>
</dbReference>
<proteinExistence type="predicted"/>
<protein>
    <submittedName>
        <fullName evidence="2">Uncharacterized protein</fullName>
    </submittedName>
</protein>
<evidence type="ECO:0000313" key="2">
    <source>
        <dbReference type="EMBL" id="MCP2168584.1"/>
    </source>
</evidence>
<feature type="region of interest" description="Disordered" evidence="1">
    <location>
        <begin position="1"/>
        <end position="29"/>
    </location>
</feature>
<gene>
    <name evidence="2" type="ORF">LX83_005462</name>
</gene>
<sequence length="538" mass="59998">MPINHFAKGVKTVPTTDSSRVLAPPAPPGWDERAPELPDFLLTSPVWTDELVHESGIPVVDVPFLTVGGGMGSFAMIDCLRIAGVPTNQMKVLTNLRHPWENYAYLTGVSQLPPHYRIRSDASSMPDNIWGFPSYAVRRAFRSRSPRGFIAPLWNVLTENVFTDYWTPLAGEVFDGMRREADRVGYWDCVAHGQARMVRRRAGGGYFTVFTTQGAHKQRVVYRSGYVHLAVGYPSIRFLPDMQDYRARHGSGHRFVNAYEPHEQVYTDLVARPGTVVVRGGGIAASAIIHRLLNDREQHGAATRIVHLLRTYVDGPHGPSRFMRRRGRLGWAHQGFNWPKAAWGGQLKVRLEKLEGEDRRQLWELMAGSTTPYRRGWQRQLAQARRDGVYTAVGGVIDRVDRAEDDRLAIVYRDNATGTPRTLAADFVVDATGLIGDLRSHRLLHDLVEVSGAARNLWGRLDVSPGFEVRSLRNGAGRLFAAGAVTEGAYYAPADSLLGLQYAALRVTDQLAELGFCHRIGSGRSIAQWCRRMRGVAP</sequence>
<dbReference type="SUPFAM" id="SSF51905">
    <property type="entry name" value="FAD/NAD(P)-binding domain"/>
    <property type="match status" value="1"/>
</dbReference>
<evidence type="ECO:0000256" key="1">
    <source>
        <dbReference type="SAM" id="MobiDB-lite"/>
    </source>
</evidence>
<dbReference type="Proteomes" id="UP001206128">
    <property type="component" value="Unassembled WGS sequence"/>
</dbReference>
<accession>A0AAE3GJN5</accession>
<keyword evidence="3" id="KW-1185">Reference proteome</keyword>
<evidence type="ECO:0000313" key="3">
    <source>
        <dbReference type="Proteomes" id="UP001206128"/>
    </source>
</evidence>
<reference evidence="2" key="1">
    <citation type="submission" date="2022-06" db="EMBL/GenBank/DDBJ databases">
        <title>Genomic Encyclopedia of Archaeal and Bacterial Type Strains, Phase II (KMG-II): from individual species to whole genera.</title>
        <authorList>
            <person name="Goeker M."/>
        </authorList>
    </citation>
    <scope>NUCLEOTIDE SEQUENCE</scope>
    <source>
        <strain evidence="2">DSM 43935</strain>
    </source>
</reference>
<dbReference type="AlphaFoldDB" id="A0AAE3GJN5"/>
<dbReference type="Gene3D" id="3.50.50.60">
    <property type="entry name" value="FAD/NAD(P)-binding domain"/>
    <property type="match status" value="1"/>
</dbReference>